<gene>
    <name evidence="2" type="ORF">C5F44_08755</name>
</gene>
<evidence type="ECO:0000313" key="2">
    <source>
        <dbReference type="EMBL" id="PTE14461.1"/>
    </source>
</evidence>
<reference evidence="2 3" key="1">
    <citation type="submission" date="2018-03" db="EMBL/GenBank/DDBJ databases">
        <title>Rhodobacter blasticus.</title>
        <authorList>
            <person name="Meyer T.E."/>
            <person name="Miller S."/>
            <person name="Lodha T."/>
            <person name="Gandham S."/>
            <person name="Chintalapati S."/>
            <person name="Chintalapati V.R."/>
        </authorList>
    </citation>
    <scope>NUCLEOTIDE SEQUENCE [LARGE SCALE GENOMIC DNA]</scope>
    <source>
        <strain evidence="2 3">DSM 2131</strain>
    </source>
</reference>
<dbReference type="PANTHER" id="PTHR37844:SF2">
    <property type="entry name" value="SER_THR PROTEIN PHOSPHATASE SUPERFAMILY (AFU_ORTHOLOGUE AFUA_1G14840)"/>
    <property type="match status" value="1"/>
</dbReference>
<protein>
    <recommendedName>
        <fullName evidence="1">Calcineurin-like phosphoesterase domain-containing protein</fullName>
    </recommendedName>
</protein>
<dbReference type="RefSeq" id="WP_107673151.1">
    <property type="nucleotide sequence ID" value="NZ_PZKE01000007.1"/>
</dbReference>
<dbReference type="Pfam" id="PF00149">
    <property type="entry name" value="Metallophos"/>
    <property type="match status" value="1"/>
</dbReference>
<dbReference type="Proteomes" id="UP000241362">
    <property type="component" value="Unassembled WGS sequence"/>
</dbReference>
<accession>A0A2T4J996</accession>
<dbReference type="EMBL" id="PZKE01000007">
    <property type="protein sequence ID" value="PTE14461.1"/>
    <property type="molecule type" value="Genomic_DNA"/>
</dbReference>
<dbReference type="Gene3D" id="3.60.21.10">
    <property type="match status" value="1"/>
</dbReference>
<dbReference type="InterPro" id="IPR004843">
    <property type="entry name" value="Calcineurin-like_PHP"/>
</dbReference>
<evidence type="ECO:0000259" key="1">
    <source>
        <dbReference type="Pfam" id="PF00149"/>
    </source>
</evidence>
<proteinExistence type="predicted"/>
<dbReference type="GO" id="GO:0016787">
    <property type="term" value="F:hydrolase activity"/>
    <property type="evidence" value="ECO:0007669"/>
    <property type="project" value="InterPro"/>
</dbReference>
<comment type="caution">
    <text evidence="2">The sequence shown here is derived from an EMBL/GenBank/DDBJ whole genome shotgun (WGS) entry which is preliminary data.</text>
</comment>
<dbReference type="AlphaFoldDB" id="A0A2T4J996"/>
<evidence type="ECO:0000313" key="3">
    <source>
        <dbReference type="Proteomes" id="UP000241362"/>
    </source>
</evidence>
<sequence>MARFLVWSDLHDELWEGFDLPDPSAPVDGVLIGGDTHTRGRHLDILAASARKYDCPVVLIWGNHEASGSVWSDLLAEEAHQLAALKAEGLDIRVLHGAVTELAGVRIIGATLWTDFRLYPGLEALARTVVPRLLNDYHAIRTAPGRRFTGADMLALHAEQKAAVFEALAQLYPSATIVMTQHLPVRQLIHPAREIGRDQDRALSAGFASDLWEEIKAHHIHSWIWGHIEIYQKVDRSTRQREVDGHRLANPDHYRLYFSLIRPTHAITQSEFDIFWAVVDAGPDPTAQFLLDLHHQKALGSLRKTEILLERLRELEEGFGPAKEPEIFYSALGTS</sequence>
<name>A0A2T4J996_FUSBL</name>
<dbReference type="PANTHER" id="PTHR37844">
    <property type="entry name" value="SER/THR PROTEIN PHOSPHATASE SUPERFAMILY (AFU_ORTHOLOGUE AFUA_1G14840)"/>
    <property type="match status" value="1"/>
</dbReference>
<organism evidence="2 3">
    <name type="scientific">Fuscovulum blasticum DSM 2131</name>
    <dbReference type="NCBI Taxonomy" id="1188250"/>
    <lineage>
        <taxon>Bacteria</taxon>
        <taxon>Pseudomonadati</taxon>
        <taxon>Pseudomonadota</taxon>
        <taxon>Alphaproteobacteria</taxon>
        <taxon>Rhodobacterales</taxon>
        <taxon>Paracoccaceae</taxon>
        <taxon>Pseudogemmobacter</taxon>
    </lineage>
</organism>
<dbReference type="InterPro" id="IPR029052">
    <property type="entry name" value="Metallo-depent_PP-like"/>
</dbReference>
<feature type="domain" description="Calcineurin-like phosphoesterase" evidence="1">
    <location>
        <begin position="3"/>
        <end position="76"/>
    </location>
</feature>
<dbReference type="SUPFAM" id="SSF56300">
    <property type="entry name" value="Metallo-dependent phosphatases"/>
    <property type="match status" value="1"/>
</dbReference>
<keyword evidence="3" id="KW-1185">Reference proteome</keyword>